<evidence type="ECO:0000313" key="5">
    <source>
        <dbReference type="EMBL" id="MBW4464988.1"/>
    </source>
</evidence>
<organism evidence="5 6">
    <name type="scientific">Pegethrix bostrychoides GSE-TBD4-15B</name>
    <dbReference type="NCBI Taxonomy" id="2839662"/>
    <lineage>
        <taxon>Bacteria</taxon>
        <taxon>Bacillati</taxon>
        <taxon>Cyanobacteriota</taxon>
        <taxon>Cyanophyceae</taxon>
        <taxon>Oculatellales</taxon>
        <taxon>Oculatellaceae</taxon>
        <taxon>Pegethrix</taxon>
    </lineage>
</organism>
<dbReference type="PANTHER" id="PTHR44757:SF2">
    <property type="entry name" value="BIOFILM ARCHITECTURE MAINTENANCE PROTEIN MBAA"/>
    <property type="match status" value="1"/>
</dbReference>
<comment type="caution">
    <text evidence="5">The sequence shown here is derived from an EMBL/GenBank/DDBJ whole genome shotgun (WGS) entry which is preliminary data.</text>
</comment>
<dbReference type="Pfam" id="PF08448">
    <property type="entry name" value="PAS_4"/>
    <property type="match status" value="1"/>
</dbReference>
<dbReference type="InterPro" id="IPR035919">
    <property type="entry name" value="EAL_sf"/>
</dbReference>
<dbReference type="CDD" id="cd00130">
    <property type="entry name" value="PAS"/>
    <property type="match status" value="1"/>
</dbReference>
<dbReference type="SUPFAM" id="SSF141868">
    <property type="entry name" value="EAL domain-like"/>
    <property type="match status" value="1"/>
</dbReference>
<dbReference type="SMART" id="SM00086">
    <property type="entry name" value="PAC"/>
    <property type="match status" value="1"/>
</dbReference>
<dbReference type="SUPFAM" id="SSF55785">
    <property type="entry name" value="PYP-like sensor domain (PAS domain)"/>
    <property type="match status" value="3"/>
</dbReference>
<evidence type="ECO:0000259" key="4">
    <source>
        <dbReference type="PROSITE" id="PS50887"/>
    </source>
</evidence>
<dbReference type="Gene3D" id="3.30.70.270">
    <property type="match status" value="1"/>
</dbReference>
<dbReference type="Pfam" id="PF00990">
    <property type="entry name" value="GGDEF"/>
    <property type="match status" value="1"/>
</dbReference>
<dbReference type="CDD" id="cd01949">
    <property type="entry name" value="GGDEF"/>
    <property type="match status" value="1"/>
</dbReference>
<reference evidence="5" key="1">
    <citation type="submission" date="2021-05" db="EMBL/GenBank/DDBJ databases">
        <authorList>
            <person name="Pietrasiak N."/>
            <person name="Ward R."/>
            <person name="Stajich J.E."/>
            <person name="Kurbessoian T."/>
        </authorList>
    </citation>
    <scope>NUCLEOTIDE SEQUENCE</scope>
    <source>
        <strain evidence="5">GSE-TBD4-15B</strain>
    </source>
</reference>
<dbReference type="InterPro" id="IPR029787">
    <property type="entry name" value="Nucleotide_cyclase"/>
</dbReference>
<dbReference type="InterPro" id="IPR000160">
    <property type="entry name" value="GGDEF_dom"/>
</dbReference>
<dbReference type="NCBIfam" id="TIGR00254">
    <property type="entry name" value="GGDEF"/>
    <property type="match status" value="1"/>
</dbReference>
<dbReference type="AlphaFoldDB" id="A0A951P988"/>
<dbReference type="InterPro" id="IPR001633">
    <property type="entry name" value="EAL_dom"/>
</dbReference>
<dbReference type="PROSITE" id="PS50887">
    <property type="entry name" value="GGDEF"/>
    <property type="match status" value="1"/>
</dbReference>
<dbReference type="InterPro" id="IPR000014">
    <property type="entry name" value="PAS"/>
</dbReference>
<evidence type="ECO:0000259" key="2">
    <source>
        <dbReference type="PROSITE" id="PS50113"/>
    </source>
</evidence>
<dbReference type="InterPro" id="IPR035965">
    <property type="entry name" value="PAS-like_dom_sf"/>
</dbReference>
<feature type="domain" description="PAS" evidence="1">
    <location>
        <begin position="367"/>
        <end position="439"/>
    </location>
</feature>
<protein>
    <submittedName>
        <fullName evidence="5">EAL domain-containing protein</fullName>
    </submittedName>
</protein>
<dbReference type="NCBIfam" id="TIGR00229">
    <property type="entry name" value="sensory_box"/>
    <property type="match status" value="1"/>
</dbReference>
<feature type="domain" description="EAL" evidence="3">
    <location>
        <begin position="670"/>
        <end position="934"/>
    </location>
</feature>
<evidence type="ECO:0000313" key="6">
    <source>
        <dbReference type="Proteomes" id="UP000707356"/>
    </source>
</evidence>
<dbReference type="CDD" id="cd01948">
    <property type="entry name" value="EAL"/>
    <property type="match status" value="1"/>
</dbReference>
<dbReference type="Pfam" id="PF00563">
    <property type="entry name" value="EAL"/>
    <property type="match status" value="1"/>
</dbReference>
<gene>
    <name evidence="5" type="ORF">KME07_06050</name>
</gene>
<dbReference type="EMBL" id="JAHHHV010000027">
    <property type="protein sequence ID" value="MBW4464988.1"/>
    <property type="molecule type" value="Genomic_DNA"/>
</dbReference>
<dbReference type="FunFam" id="3.20.20.450:FF:000001">
    <property type="entry name" value="Cyclic di-GMP phosphodiesterase yahA"/>
    <property type="match status" value="1"/>
</dbReference>
<dbReference type="SMART" id="SM00091">
    <property type="entry name" value="PAS"/>
    <property type="match status" value="3"/>
</dbReference>
<dbReference type="InterPro" id="IPR013656">
    <property type="entry name" value="PAS_4"/>
</dbReference>
<dbReference type="InterPro" id="IPR013655">
    <property type="entry name" value="PAS_fold_3"/>
</dbReference>
<dbReference type="Gene3D" id="3.20.20.450">
    <property type="entry name" value="EAL domain"/>
    <property type="match status" value="1"/>
</dbReference>
<sequence>MVAIRVPDASAVPSLLRQSLVLVNSEWEATQLSSALSEAGCAFGWQWVDSLEAVALALADQTWDLLITFDSRSPEQVSDLAELLEQRQLNLPVLVLPSQRIAAPELTTLVRAALNNPPPVQTQAANLTALIEHTPDAVWSVDRRYRLITCNTACQRQFAKAYGITLRPGLDLVACLPVAQQALWKTCYDRALAGEELAIELHLNVPSLPTHTEVLFNPIRSRQRITGVAMFGRDISDRKRAREELQQAKDQLQAVLDAVPGCVSWFSADYKYLGINRYLAETFQLCPEDFVGKELGFMESSPSFAAFVRQFLASPVTASTVEIAAQVEGDQRSYLLAAQKYSQNQAAVFVGLDITDRKAFEEALRESQERYALAAQGANDGLWDWDLRCDQIYFSPRWKAMLGYGEPEISSHPDEWLRRMHPDEAKWIEVQIAAHLEGQTRHFEIEHRMRHRNGTYRWMLSRGFAVRDQDGRAYRMAGSQTDITERKQAEQQLVHHALHDSLTGLANRALFMDRLQQAIGRSRRLGSYLFAVLFIDLDRFKVLNDSLGHTVGDQLLIAIARRLETCLRSVDTIARLGGDEFTILLEGIHAEAEACHLADRIHLALQEPFDLGGQEVFTSASIGIAMSETAYDRPEDLLRNADTAMYRAKTLGRSRHALFDAAMHQRAVALLQLETDLRRAVALSGSPLQPQEFRIQYQPIVALQTGKISGFEALVRWQHPERGLIPPTEFIPLAEDTGLIVPLGQWILAEACRQLRHWQSLSPDLALSISVNLSTKQFSQPALIEQVQALLSHPELEGSRVNLKLEITESVIMENSEAAKAMLEQLKQMGIQLLIDDFGTGYSSLSYLHRLPIDTVKIDQSFISQMSSDSESAEIVRAIVSLAHNLGMNVIAEGIELTEQLQLLRTLGAEYGQGFLFAKPLDCADVETLMQREMDWAIA</sequence>
<reference evidence="5" key="2">
    <citation type="journal article" date="2022" name="Microbiol. Resour. Announc.">
        <title>Metagenome Sequencing to Explore Phylogenomics of Terrestrial Cyanobacteria.</title>
        <authorList>
            <person name="Ward R.D."/>
            <person name="Stajich J.E."/>
            <person name="Johansen J.R."/>
            <person name="Huntemann M."/>
            <person name="Clum A."/>
            <person name="Foster B."/>
            <person name="Foster B."/>
            <person name="Roux S."/>
            <person name="Palaniappan K."/>
            <person name="Varghese N."/>
            <person name="Mukherjee S."/>
            <person name="Reddy T.B.K."/>
            <person name="Daum C."/>
            <person name="Copeland A."/>
            <person name="Chen I.A."/>
            <person name="Ivanova N.N."/>
            <person name="Kyrpides N.C."/>
            <person name="Shapiro N."/>
            <person name="Eloe-Fadrosh E.A."/>
            <person name="Pietrasiak N."/>
        </authorList>
    </citation>
    <scope>NUCLEOTIDE SEQUENCE</scope>
    <source>
        <strain evidence="5">GSE-TBD4-15B</strain>
    </source>
</reference>
<feature type="domain" description="GGDEF" evidence="4">
    <location>
        <begin position="528"/>
        <end position="661"/>
    </location>
</feature>
<dbReference type="SMART" id="SM00052">
    <property type="entry name" value="EAL"/>
    <property type="match status" value="1"/>
</dbReference>
<dbReference type="Pfam" id="PF08447">
    <property type="entry name" value="PAS_3"/>
    <property type="match status" value="1"/>
</dbReference>
<dbReference type="InterPro" id="IPR043128">
    <property type="entry name" value="Rev_trsase/Diguanyl_cyclase"/>
</dbReference>
<feature type="domain" description="PAC" evidence="2">
    <location>
        <begin position="443"/>
        <end position="495"/>
    </location>
</feature>
<dbReference type="SUPFAM" id="SSF55073">
    <property type="entry name" value="Nucleotide cyclase"/>
    <property type="match status" value="1"/>
</dbReference>
<accession>A0A951P988</accession>
<dbReference type="PROSITE" id="PS50112">
    <property type="entry name" value="PAS"/>
    <property type="match status" value="1"/>
</dbReference>
<proteinExistence type="predicted"/>
<evidence type="ECO:0000259" key="1">
    <source>
        <dbReference type="PROSITE" id="PS50112"/>
    </source>
</evidence>
<dbReference type="InterPro" id="IPR000700">
    <property type="entry name" value="PAS-assoc_C"/>
</dbReference>
<evidence type="ECO:0000259" key="3">
    <source>
        <dbReference type="PROSITE" id="PS50883"/>
    </source>
</evidence>
<dbReference type="Proteomes" id="UP000707356">
    <property type="component" value="Unassembled WGS sequence"/>
</dbReference>
<dbReference type="PROSITE" id="PS50883">
    <property type="entry name" value="EAL"/>
    <property type="match status" value="1"/>
</dbReference>
<dbReference type="InterPro" id="IPR001610">
    <property type="entry name" value="PAC"/>
</dbReference>
<dbReference type="PANTHER" id="PTHR44757">
    <property type="entry name" value="DIGUANYLATE CYCLASE DGCP"/>
    <property type="match status" value="1"/>
</dbReference>
<dbReference type="Gene3D" id="3.30.450.20">
    <property type="entry name" value="PAS domain"/>
    <property type="match status" value="3"/>
</dbReference>
<name>A0A951P988_9CYAN</name>
<dbReference type="PROSITE" id="PS50113">
    <property type="entry name" value="PAC"/>
    <property type="match status" value="1"/>
</dbReference>
<dbReference type="InterPro" id="IPR052155">
    <property type="entry name" value="Biofilm_reg_signaling"/>
</dbReference>
<dbReference type="FunFam" id="3.30.70.270:FF:000001">
    <property type="entry name" value="Diguanylate cyclase domain protein"/>
    <property type="match status" value="1"/>
</dbReference>
<dbReference type="SMART" id="SM00267">
    <property type="entry name" value="GGDEF"/>
    <property type="match status" value="1"/>
</dbReference>